<dbReference type="PANTHER" id="PTHR44051">
    <property type="entry name" value="GLUTATHIONE S-TRANSFERASE-RELATED"/>
    <property type="match status" value="1"/>
</dbReference>
<dbReference type="Gene3D" id="1.20.1050.10">
    <property type="match status" value="1"/>
</dbReference>
<dbReference type="OrthoDB" id="422574at2759"/>
<accession>A0A9P5NHC6</accession>
<dbReference type="EMBL" id="JADNYJ010000071">
    <property type="protein sequence ID" value="KAF8891604.1"/>
    <property type="molecule type" value="Genomic_DNA"/>
</dbReference>
<gene>
    <name evidence="3" type="ORF">CPB84DRAFT_1826222</name>
</gene>
<dbReference type="Proteomes" id="UP000724874">
    <property type="component" value="Unassembled WGS sequence"/>
</dbReference>
<dbReference type="Gene3D" id="3.40.30.10">
    <property type="entry name" value="Glutaredoxin"/>
    <property type="match status" value="1"/>
</dbReference>
<protein>
    <recommendedName>
        <fullName evidence="2">GST N-terminal domain-containing protein</fullName>
    </recommendedName>
</protein>
<evidence type="ECO:0000256" key="1">
    <source>
        <dbReference type="ARBA" id="ARBA00007409"/>
    </source>
</evidence>
<dbReference type="InterPro" id="IPR004045">
    <property type="entry name" value="Glutathione_S-Trfase_N"/>
</dbReference>
<sequence length="177" mass="20294">MSSKRTMFYLHKSIVMGNRFSLSIFLESLKAAYPDNPDLKSYEVVKLSISDADIGKVHNQVKSPWYLEINPNGRIPAVTIHGFNVFEMSAILLYLADLYDKKRIFLYDPVQQPEEYSEQLQWIFFAHGGIGPMQLRKKLSMVRNSRVTEPFKSPKCHGSHGDFARLPKSFGGHKLNI</sequence>
<organism evidence="3 4">
    <name type="scientific">Gymnopilus junonius</name>
    <name type="common">Spectacular rustgill mushroom</name>
    <name type="synonym">Gymnopilus spectabilis subsp. junonius</name>
    <dbReference type="NCBI Taxonomy" id="109634"/>
    <lineage>
        <taxon>Eukaryota</taxon>
        <taxon>Fungi</taxon>
        <taxon>Dikarya</taxon>
        <taxon>Basidiomycota</taxon>
        <taxon>Agaricomycotina</taxon>
        <taxon>Agaricomycetes</taxon>
        <taxon>Agaricomycetidae</taxon>
        <taxon>Agaricales</taxon>
        <taxon>Agaricineae</taxon>
        <taxon>Hymenogastraceae</taxon>
        <taxon>Gymnopilus</taxon>
    </lineage>
</organism>
<evidence type="ECO:0000313" key="3">
    <source>
        <dbReference type="EMBL" id="KAF8891604.1"/>
    </source>
</evidence>
<evidence type="ECO:0000259" key="2">
    <source>
        <dbReference type="PROSITE" id="PS50404"/>
    </source>
</evidence>
<reference evidence="3" key="1">
    <citation type="submission" date="2020-11" db="EMBL/GenBank/DDBJ databases">
        <authorList>
            <consortium name="DOE Joint Genome Institute"/>
            <person name="Ahrendt S."/>
            <person name="Riley R."/>
            <person name="Andreopoulos W."/>
            <person name="LaButti K."/>
            <person name="Pangilinan J."/>
            <person name="Ruiz-duenas F.J."/>
            <person name="Barrasa J.M."/>
            <person name="Sanchez-Garcia M."/>
            <person name="Camarero S."/>
            <person name="Miyauchi S."/>
            <person name="Serrano A."/>
            <person name="Linde D."/>
            <person name="Babiker R."/>
            <person name="Drula E."/>
            <person name="Ayuso-Fernandez I."/>
            <person name="Pacheco R."/>
            <person name="Padilla G."/>
            <person name="Ferreira P."/>
            <person name="Barriuso J."/>
            <person name="Kellner H."/>
            <person name="Castanera R."/>
            <person name="Alfaro M."/>
            <person name="Ramirez L."/>
            <person name="Pisabarro A.G."/>
            <person name="Kuo A."/>
            <person name="Tritt A."/>
            <person name="Lipzen A."/>
            <person name="He G."/>
            <person name="Yan M."/>
            <person name="Ng V."/>
            <person name="Cullen D."/>
            <person name="Martin F."/>
            <person name="Rosso M.-N."/>
            <person name="Henrissat B."/>
            <person name="Hibbett D."/>
            <person name="Martinez A.T."/>
            <person name="Grigoriev I.V."/>
        </authorList>
    </citation>
    <scope>NUCLEOTIDE SEQUENCE</scope>
    <source>
        <strain evidence="3">AH 44721</strain>
    </source>
</reference>
<feature type="domain" description="GST N-terminal" evidence="2">
    <location>
        <begin position="6"/>
        <end position="103"/>
    </location>
</feature>
<keyword evidence="4" id="KW-1185">Reference proteome</keyword>
<comment type="caution">
    <text evidence="3">The sequence shown here is derived from an EMBL/GenBank/DDBJ whole genome shotgun (WGS) entry which is preliminary data.</text>
</comment>
<dbReference type="SUPFAM" id="SSF52833">
    <property type="entry name" value="Thioredoxin-like"/>
    <property type="match status" value="1"/>
</dbReference>
<name>A0A9P5NHC6_GYMJU</name>
<dbReference type="InterPro" id="IPR036249">
    <property type="entry name" value="Thioredoxin-like_sf"/>
</dbReference>
<dbReference type="Pfam" id="PF02798">
    <property type="entry name" value="GST_N"/>
    <property type="match status" value="1"/>
</dbReference>
<evidence type="ECO:0000313" key="4">
    <source>
        <dbReference type="Proteomes" id="UP000724874"/>
    </source>
</evidence>
<dbReference type="PROSITE" id="PS50404">
    <property type="entry name" value="GST_NTER"/>
    <property type="match status" value="1"/>
</dbReference>
<dbReference type="AlphaFoldDB" id="A0A9P5NHC6"/>
<proteinExistence type="inferred from homology"/>
<dbReference type="PANTHER" id="PTHR44051:SF8">
    <property type="entry name" value="GLUTATHIONE S-TRANSFERASE GSTA"/>
    <property type="match status" value="1"/>
</dbReference>
<comment type="similarity">
    <text evidence="1">Belongs to the GST superfamily.</text>
</comment>